<dbReference type="Gene3D" id="1.10.1790.10">
    <property type="entry name" value="PRD domain"/>
    <property type="match status" value="1"/>
</dbReference>
<dbReference type="Proteomes" id="UP000323012">
    <property type="component" value="Unassembled WGS sequence"/>
</dbReference>
<gene>
    <name evidence="2" type="ORF">ACT75_06775</name>
    <name evidence="3" type="ORF">CQR80_08070</name>
    <name evidence="4" type="ORF">FXB79_06755</name>
</gene>
<evidence type="ECO:0000313" key="5">
    <source>
        <dbReference type="Proteomes" id="UP000072236"/>
    </source>
</evidence>
<accession>A0A142G0S8</accession>
<dbReference type="EMBL" id="CP012959">
    <property type="protein sequence ID" value="AMQ94258.1"/>
    <property type="molecule type" value="Genomic_DNA"/>
</dbReference>
<keyword evidence="6" id="KW-1185">Reference proteome</keyword>
<dbReference type="RefSeq" id="WP_005549001.1">
    <property type="nucleotide sequence ID" value="NZ_CP012959.1"/>
</dbReference>
<evidence type="ECO:0000313" key="6">
    <source>
        <dbReference type="Proteomes" id="UP000226080"/>
    </source>
</evidence>
<evidence type="ECO:0000259" key="1">
    <source>
        <dbReference type="PROSITE" id="PS51372"/>
    </source>
</evidence>
<proteinExistence type="predicted"/>
<evidence type="ECO:0000313" key="2">
    <source>
        <dbReference type="EMBL" id="AMQ94258.1"/>
    </source>
</evidence>
<dbReference type="Pfam" id="PF00874">
    <property type="entry name" value="PRD"/>
    <property type="match status" value="1"/>
</dbReference>
<dbReference type="OrthoDB" id="5688967at2"/>
<dbReference type="eggNOG" id="ENOG5032WMA">
    <property type="taxonomic scope" value="Bacteria"/>
</dbReference>
<dbReference type="AlphaFoldDB" id="A0A142G0S8"/>
<dbReference type="Proteomes" id="UP000226080">
    <property type="component" value="Unassembled WGS sequence"/>
</dbReference>
<protein>
    <submittedName>
        <fullName evidence="4">PRD domain-containing protein</fullName>
    </submittedName>
</protein>
<reference evidence="2 5" key="1">
    <citation type="submission" date="2015-10" db="EMBL/GenBank/DDBJ databases">
        <title>Tn-seq of a polymicrobial infection.</title>
        <authorList>
            <person name="Stacy A."/>
            <person name="Rumbaugh K.P."/>
            <person name="Whiteley M."/>
        </authorList>
    </citation>
    <scope>NUCLEOTIDE SEQUENCE [LARGE SCALE GENOMIC DNA]</scope>
    <source>
        <strain evidence="2 5">624</strain>
    </source>
</reference>
<dbReference type="InterPro" id="IPR036634">
    <property type="entry name" value="PRD_sf"/>
</dbReference>
<organism evidence="4 7">
    <name type="scientific">Aggregatibacter actinomycetemcomitans</name>
    <name type="common">Actinobacillus actinomycetemcomitans</name>
    <name type="synonym">Haemophilus actinomycetemcomitans</name>
    <dbReference type="NCBI Taxonomy" id="714"/>
    <lineage>
        <taxon>Bacteria</taxon>
        <taxon>Pseudomonadati</taxon>
        <taxon>Pseudomonadota</taxon>
        <taxon>Gammaproteobacteria</taxon>
        <taxon>Pasteurellales</taxon>
        <taxon>Pasteurellaceae</taxon>
        <taxon>Aggregatibacter</taxon>
    </lineage>
</organism>
<reference evidence="4 7" key="3">
    <citation type="submission" date="2019-08" db="EMBL/GenBank/DDBJ databases">
        <title>Whole genome sequencing of Aggregatibacter actinomycetemcomitans cultured from blood stream infections in Denmark reveals a novel phylogenetic lineage expressing serotype a membrane O polysaccharide.</title>
        <authorList>
            <person name="Nedergaard S."/>
            <person name="Kobel C.M."/>
            <person name="Nielsen M.B."/>
            <person name="Moeller R.T."/>
            <person name="Jensen A.B."/>
            <person name="Noerskov-Lauritsen N."/>
        </authorList>
    </citation>
    <scope>NUCLEOTIDE SEQUENCE [LARGE SCALE GENOMIC DNA]</scope>
    <source>
        <strain evidence="4 7">PN_563</strain>
    </source>
</reference>
<dbReference type="GO" id="GO:0006355">
    <property type="term" value="P:regulation of DNA-templated transcription"/>
    <property type="evidence" value="ECO:0007669"/>
    <property type="project" value="InterPro"/>
</dbReference>
<dbReference type="PROSITE" id="PS51372">
    <property type="entry name" value="PRD_2"/>
    <property type="match status" value="1"/>
</dbReference>
<dbReference type="EMBL" id="PCGW01000015">
    <property type="protein sequence ID" value="PHO20175.1"/>
    <property type="molecule type" value="Genomic_DNA"/>
</dbReference>
<dbReference type="Proteomes" id="UP000072236">
    <property type="component" value="Chromosome"/>
</dbReference>
<sequence length="126" mass="14750">MDIQQQLWFFQTRELIDDHIVETVLNVRRHLQRQWQVNVETEQVKMMLVHIASALGRIKRGHCVSPLYAELLLEMKSAVVFPQVLQIHQNVLELIPLDIPEEEQTYFLANVYGLVLDQPHVLARVS</sequence>
<evidence type="ECO:0000313" key="3">
    <source>
        <dbReference type="EMBL" id="PHO20175.1"/>
    </source>
</evidence>
<feature type="domain" description="PRD" evidence="1">
    <location>
        <begin position="15"/>
        <end position="121"/>
    </location>
</feature>
<evidence type="ECO:0000313" key="4">
    <source>
        <dbReference type="EMBL" id="TYA38865.1"/>
    </source>
</evidence>
<dbReference type="InterPro" id="IPR011608">
    <property type="entry name" value="PRD"/>
</dbReference>
<reference evidence="3 6" key="2">
    <citation type="submission" date="2017-10" db="EMBL/GenBank/DDBJ databases">
        <title>Draft genome sequences of Aggregatibacter actinomycetemcomitans strains 310a and 310b.</title>
        <authorList>
            <person name="May A.C."/>
            <person name="Ohta H."/>
            <person name="Maeda H."/>
            <person name="Kokeguchi S."/>
            <person name="Cugini C."/>
        </authorList>
    </citation>
    <scope>NUCLEOTIDE SEQUENCE [LARGE SCALE GENOMIC DNA]</scope>
    <source>
        <strain evidence="3 6">310b</strain>
    </source>
</reference>
<dbReference type="EMBL" id="VSED01000015">
    <property type="protein sequence ID" value="TYA38865.1"/>
    <property type="molecule type" value="Genomic_DNA"/>
</dbReference>
<dbReference type="KEGG" id="aact:ACT75_06775"/>
<evidence type="ECO:0000313" key="7">
    <source>
        <dbReference type="Proteomes" id="UP000323012"/>
    </source>
</evidence>
<dbReference type="SUPFAM" id="SSF63520">
    <property type="entry name" value="PTS-regulatory domain, PRD"/>
    <property type="match status" value="1"/>
</dbReference>
<name>A0A142G0S8_AGGAC</name>
<dbReference type="SMR" id="A0A142G0S8"/>